<gene>
    <name evidence="1" type="ORF">EDF64_10556</name>
</gene>
<comment type="caution">
    <text evidence="1">The sequence shown here is derived from an EMBL/GenBank/DDBJ whole genome shotgun (WGS) entry which is preliminary data.</text>
</comment>
<dbReference type="OrthoDB" id="5014444at2"/>
<dbReference type="GO" id="GO:0003677">
    <property type="term" value="F:DNA binding"/>
    <property type="evidence" value="ECO:0007669"/>
    <property type="project" value="UniProtKB-KW"/>
</dbReference>
<evidence type="ECO:0000313" key="2">
    <source>
        <dbReference type="Proteomes" id="UP000295764"/>
    </source>
</evidence>
<reference evidence="1 2" key="1">
    <citation type="submission" date="2019-03" db="EMBL/GenBank/DDBJ databases">
        <title>Genomic analyses of the natural microbiome of Caenorhabditis elegans.</title>
        <authorList>
            <person name="Samuel B."/>
        </authorList>
    </citation>
    <scope>NUCLEOTIDE SEQUENCE [LARGE SCALE GENOMIC DNA]</scope>
    <source>
        <strain evidence="1 2">JUb65</strain>
    </source>
</reference>
<dbReference type="PANTHER" id="PTHR43537">
    <property type="entry name" value="TRANSCRIPTIONAL REGULATOR, GNTR FAMILY"/>
    <property type="match status" value="1"/>
</dbReference>
<keyword evidence="1" id="KW-0238">DNA-binding</keyword>
<dbReference type="AlphaFoldDB" id="A0A4R6DIQ9"/>
<dbReference type="Gene3D" id="1.10.10.10">
    <property type="entry name" value="Winged helix-like DNA-binding domain superfamily/Winged helix DNA-binding domain"/>
    <property type="match status" value="1"/>
</dbReference>
<sequence>MSGSGAEHWEGGWGPSFEPAARAVLGALRSGDLVEGAPYDTVALAGRFDVSLPTVRRALDRLGDTGLVDVGADDTVRFTRLSRAEWTESSQQLLAWLESAVRTAVPVLDDAGVKRYRSLVTTARTAAAHRDPALDPAFFDTVRFWAGATPNRLMARQLTRSLERLRFGPGVVVPWTVWDSEGWFAGSLRAAIDRDADAASRAVHTLARLWDGYLATADVEWTVEDTGRAPTWGRWDRDDLWYDVLGAVRDGTFTRSKTYGVREVAARFRTSPTELRPVLRRLELLGLVASEDSDEHATVRITDPDVHDWIEAEQSLQAIHEACARWAIPVLDEDARTTLDALVQRAHRESITRDYAFTATMLGFTQFYAAHVPNRYLRASAGLTIGRLAYILEHPPQFRQWDVEGYLAAVRTAAADRTPASAVAVGHGLDRQIESHIADVAARYESMEP</sequence>
<evidence type="ECO:0000313" key="1">
    <source>
        <dbReference type="EMBL" id="TDN44224.1"/>
    </source>
</evidence>
<dbReference type="SUPFAM" id="SSF46785">
    <property type="entry name" value="Winged helix' DNA-binding domain"/>
    <property type="match status" value="1"/>
</dbReference>
<dbReference type="Proteomes" id="UP000295764">
    <property type="component" value="Unassembled WGS sequence"/>
</dbReference>
<name>A0A4R6DIQ9_9MICO</name>
<protein>
    <submittedName>
        <fullName evidence="1">DNA-binding GntR family transcriptional regulator</fullName>
    </submittedName>
</protein>
<dbReference type="EMBL" id="SNVW01000005">
    <property type="protein sequence ID" value="TDN44224.1"/>
    <property type="molecule type" value="Genomic_DNA"/>
</dbReference>
<proteinExistence type="predicted"/>
<dbReference type="InterPro" id="IPR036390">
    <property type="entry name" value="WH_DNA-bd_sf"/>
</dbReference>
<accession>A0A4R6DIQ9</accession>
<dbReference type="RefSeq" id="WP_133519673.1">
    <property type="nucleotide sequence ID" value="NZ_SNVW01000005.1"/>
</dbReference>
<dbReference type="PANTHER" id="PTHR43537:SF45">
    <property type="entry name" value="GNTR FAMILY REGULATORY PROTEIN"/>
    <property type="match status" value="1"/>
</dbReference>
<organism evidence="1 2">
    <name type="scientific">Curtobacterium flaccumfaciens</name>
    <dbReference type="NCBI Taxonomy" id="2035"/>
    <lineage>
        <taxon>Bacteria</taxon>
        <taxon>Bacillati</taxon>
        <taxon>Actinomycetota</taxon>
        <taxon>Actinomycetes</taxon>
        <taxon>Micrococcales</taxon>
        <taxon>Microbacteriaceae</taxon>
        <taxon>Curtobacterium</taxon>
    </lineage>
</organism>
<dbReference type="InterPro" id="IPR036388">
    <property type="entry name" value="WH-like_DNA-bd_sf"/>
</dbReference>